<comment type="caution">
    <text evidence="2">The sequence shown here is derived from an EMBL/GenBank/DDBJ whole genome shotgun (WGS) entry which is preliminary data.</text>
</comment>
<reference evidence="2 3" key="1">
    <citation type="submission" date="2024-03" db="EMBL/GenBank/DDBJ databases">
        <title>Mouse gut bacterial collection (mGBC) of GemPharmatech.</title>
        <authorList>
            <person name="He Y."/>
            <person name="Dong L."/>
            <person name="Wu D."/>
            <person name="Gao X."/>
            <person name="Lin Z."/>
        </authorList>
    </citation>
    <scope>NUCLEOTIDE SEQUENCE [LARGE SCALE GENOMIC DNA]</scope>
    <source>
        <strain evidence="2 3">54-13</strain>
    </source>
</reference>
<name>A0ABV4CV61_9BACT</name>
<gene>
    <name evidence="2" type="ORF">AAK873_03055</name>
</gene>
<dbReference type="Proteomes" id="UP001565200">
    <property type="component" value="Unassembled WGS sequence"/>
</dbReference>
<dbReference type="Gene3D" id="1.10.530.10">
    <property type="match status" value="1"/>
</dbReference>
<proteinExistence type="predicted"/>
<keyword evidence="3" id="KW-1185">Reference proteome</keyword>
<protein>
    <submittedName>
        <fullName evidence="2">Glucosaminidase domain-containing protein</fullName>
    </submittedName>
</protein>
<accession>A0ABV4CV61</accession>
<evidence type="ECO:0000313" key="3">
    <source>
        <dbReference type="Proteomes" id="UP001565200"/>
    </source>
</evidence>
<organism evidence="2 3">
    <name type="scientific">Heminiphilus faecis</name>
    <dbReference type="NCBI Taxonomy" id="2601703"/>
    <lineage>
        <taxon>Bacteria</taxon>
        <taxon>Pseudomonadati</taxon>
        <taxon>Bacteroidota</taxon>
        <taxon>Bacteroidia</taxon>
        <taxon>Bacteroidales</taxon>
        <taxon>Muribaculaceae</taxon>
        <taxon>Heminiphilus</taxon>
    </lineage>
</organism>
<dbReference type="Pfam" id="PF01832">
    <property type="entry name" value="Glucosaminidase"/>
    <property type="match status" value="1"/>
</dbReference>
<evidence type="ECO:0000259" key="1">
    <source>
        <dbReference type="Pfam" id="PF01832"/>
    </source>
</evidence>
<feature type="domain" description="Mannosyl-glycoprotein endo-beta-N-acetylglucosamidase-like" evidence="1">
    <location>
        <begin position="39"/>
        <end position="162"/>
    </location>
</feature>
<evidence type="ECO:0000313" key="2">
    <source>
        <dbReference type="EMBL" id="MEY8244596.1"/>
    </source>
</evidence>
<dbReference type="InterPro" id="IPR002901">
    <property type="entry name" value="MGlyc_endo_b_GlcNAc-like_dom"/>
</dbReference>
<dbReference type="EMBL" id="JBCLPP010000006">
    <property type="protein sequence ID" value="MEY8244596.1"/>
    <property type="molecule type" value="Genomic_DNA"/>
</dbReference>
<sequence length="186" mass="21288">MWLTSNAATPICGRPEVDVERMYRFVKMHNPEFPREIAEAYYNVGLLYGVRGDIAMCQAILETGWFRFADGTSVTADQYNYCGLGVTSSREKGHAFSSIEEGVKAQIQHLYAYGCKDDLPKGETIVDPRFSYVKRGSAKTWEKLNGRWAASRHYSDRILKLYFQLSGSQIEFIEVEIPEEYLLTEE</sequence>